<protein>
    <submittedName>
        <fullName evidence="1">Uncharacterized protein</fullName>
    </submittedName>
</protein>
<dbReference type="AlphaFoldDB" id="A0A1V9YY77"/>
<dbReference type="Proteomes" id="UP000243579">
    <property type="component" value="Unassembled WGS sequence"/>
</dbReference>
<proteinExistence type="predicted"/>
<gene>
    <name evidence="1" type="ORF">ACHHYP_20206</name>
</gene>
<organism evidence="1 2">
    <name type="scientific">Achlya hypogyna</name>
    <name type="common">Oomycete</name>
    <name type="synonym">Protoachlya hypogyna</name>
    <dbReference type="NCBI Taxonomy" id="1202772"/>
    <lineage>
        <taxon>Eukaryota</taxon>
        <taxon>Sar</taxon>
        <taxon>Stramenopiles</taxon>
        <taxon>Oomycota</taxon>
        <taxon>Saprolegniomycetes</taxon>
        <taxon>Saprolegniales</taxon>
        <taxon>Achlyaceae</taxon>
        <taxon>Achlya</taxon>
    </lineage>
</organism>
<keyword evidence="2" id="KW-1185">Reference proteome</keyword>
<sequence length="180" mass="20547">MNWMLVLTTLNLVITALYFYKSVVLLELTQELNIFDKLHSEHGRAEIADAWEAIEAFHDDHERPACAYAELLKSTGKPPKALDRARERLVHWYQKVVYLHRHGLLEDRLFAEFPGAYRTQQFMAAVEPLTLVHCAHYEIPNCGDVFAGLRELYALPPREEDACVSAPAAVDEEAPSKDEL</sequence>
<accession>A0A1V9YY77</accession>
<dbReference type="OrthoDB" id="59683at2759"/>
<dbReference type="EMBL" id="JNBR01000593">
    <property type="protein sequence ID" value="OQR90661.1"/>
    <property type="molecule type" value="Genomic_DNA"/>
</dbReference>
<name>A0A1V9YY77_ACHHY</name>
<comment type="caution">
    <text evidence="1">The sequence shown here is derived from an EMBL/GenBank/DDBJ whole genome shotgun (WGS) entry which is preliminary data.</text>
</comment>
<evidence type="ECO:0000313" key="2">
    <source>
        <dbReference type="Proteomes" id="UP000243579"/>
    </source>
</evidence>
<reference evidence="1 2" key="1">
    <citation type="journal article" date="2014" name="Genome Biol. Evol.">
        <title>The secreted proteins of Achlya hypogyna and Thraustotheca clavata identify the ancestral oomycete secretome and reveal gene acquisitions by horizontal gene transfer.</title>
        <authorList>
            <person name="Misner I."/>
            <person name="Blouin N."/>
            <person name="Leonard G."/>
            <person name="Richards T.A."/>
            <person name="Lane C.E."/>
        </authorList>
    </citation>
    <scope>NUCLEOTIDE SEQUENCE [LARGE SCALE GENOMIC DNA]</scope>
    <source>
        <strain evidence="1 2">ATCC 48635</strain>
    </source>
</reference>
<evidence type="ECO:0000313" key="1">
    <source>
        <dbReference type="EMBL" id="OQR90661.1"/>
    </source>
</evidence>